<dbReference type="InterPro" id="IPR000836">
    <property type="entry name" value="PRTase_dom"/>
</dbReference>
<feature type="domain" description="Phosphoribosyltransferase" evidence="6">
    <location>
        <begin position="3"/>
        <end position="118"/>
    </location>
</feature>
<evidence type="ECO:0000313" key="8">
    <source>
        <dbReference type="Proteomes" id="UP000499080"/>
    </source>
</evidence>
<dbReference type="EC" id="2.4.2.10" evidence="2"/>
<reference evidence="7 8" key="1">
    <citation type="journal article" date="2019" name="Sci. Rep.">
        <title>Orb-weaving spider Araneus ventricosus genome elucidates the spidroin gene catalogue.</title>
        <authorList>
            <person name="Kono N."/>
            <person name="Nakamura H."/>
            <person name="Ohtoshi R."/>
            <person name="Moran D.A.P."/>
            <person name="Shinohara A."/>
            <person name="Yoshida Y."/>
            <person name="Fujiwara M."/>
            <person name="Mori M."/>
            <person name="Tomita M."/>
            <person name="Arakawa K."/>
        </authorList>
    </citation>
    <scope>NUCLEOTIDE SEQUENCE [LARGE SCALE GENOMIC DNA]</scope>
</reference>
<dbReference type="CDD" id="cd06223">
    <property type="entry name" value="PRTases_typeI"/>
    <property type="match status" value="1"/>
</dbReference>
<dbReference type="SUPFAM" id="SSF53271">
    <property type="entry name" value="PRTase-like"/>
    <property type="match status" value="1"/>
</dbReference>
<dbReference type="Proteomes" id="UP000499080">
    <property type="component" value="Unassembled WGS sequence"/>
</dbReference>
<evidence type="ECO:0000256" key="2">
    <source>
        <dbReference type="ARBA" id="ARBA00011971"/>
    </source>
</evidence>
<dbReference type="PANTHER" id="PTHR19278">
    <property type="entry name" value="OROTATE PHOSPHORIBOSYLTRANSFERASE"/>
    <property type="match status" value="1"/>
</dbReference>
<evidence type="ECO:0000256" key="3">
    <source>
        <dbReference type="ARBA" id="ARBA00022676"/>
    </source>
</evidence>
<dbReference type="GO" id="GO:0044205">
    <property type="term" value="P:'de novo' UMP biosynthetic process"/>
    <property type="evidence" value="ECO:0007669"/>
    <property type="project" value="UniProtKB-UniPathway"/>
</dbReference>
<dbReference type="InterPro" id="IPR023031">
    <property type="entry name" value="OPRT"/>
</dbReference>
<evidence type="ECO:0000259" key="6">
    <source>
        <dbReference type="Pfam" id="PF00156"/>
    </source>
</evidence>
<dbReference type="HAMAP" id="MF_01208">
    <property type="entry name" value="PyrE"/>
    <property type="match status" value="1"/>
</dbReference>
<comment type="pathway">
    <text evidence="1">Pyrimidine metabolism; UMP biosynthesis via de novo pathway; UMP from orotate: step 1/2.</text>
</comment>
<dbReference type="PANTHER" id="PTHR19278:SF9">
    <property type="entry name" value="URIDINE 5'-MONOPHOSPHATE SYNTHASE"/>
    <property type="match status" value="1"/>
</dbReference>
<keyword evidence="8" id="KW-1185">Reference proteome</keyword>
<keyword evidence="4" id="KW-0808">Transferase</keyword>
<dbReference type="EMBL" id="BGPR01011549">
    <property type="protein sequence ID" value="GBN51839.1"/>
    <property type="molecule type" value="Genomic_DNA"/>
</dbReference>
<dbReference type="GO" id="GO:0004588">
    <property type="term" value="F:orotate phosphoribosyltransferase activity"/>
    <property type="evidence" value="ECO:0007669"/>
    <property type="project" value="UniProtKB-EC"/>
</dbReference>
<evidence type="ECO:0000313" key="7">
    <source>
        <dbReference type="EMBL" id="GBN51839.1"/>
    </source>
</evidence>
<dbReference type="GO" id="GO:0004590">
    <property type="term" value="F:orotidine-5'-phosphate decarboxylase activity"/>
    <property type="evidence" value="ECO:0007669"/>
    <property type="project" value="TreeGrafter"/>
</dbReference>
<protein>
    <recommendedName>
        <fullName evidence="2">orotate phosphoribosyltransferase</fullName>
        <ecNumber evidence="2">2.4.2.10</ecNumber>
    </recommendedName>
</protein>
<accession>A0A4Y2PL50</accession>
<proteinExistence type="inferred from homology"/>
<evidence type="ECO:0000256" key="5">
    <source>
        <dbReference type="ARBA" id="ARBA00022975"/>
    </source>
</evidence>
<keyword evidence="3" id="KW-0328">Glycosyltransferase</keyword>
<dbReference type="UniPathway" id="UPA00070">
    <property type="reaction ID" value="UER00119"/>
</dbReference>
<sequence>MTSHPKVFNAVSKAIYGKMKALNIKADAICGVPYTALPIASFICSHHEIPMLVRRKERKDYGTKKMVEGVIKRGETCLVLEDVVVSGASIIETVADLRKEGLIVTDCITILDRLQGGVENLLKMGITLHSLFTIKDLFALYCSLHDVDESQIKRVYDYLRDNVYEILENELPN</sequence>
<dbReference type="InterPro" id="IPR029057">
    <property type="entry name" value="PRTase-like"/>
</dbReference>
<keyword evidence="5" id="KW-0665">Pyrimidine biosynthesis</keyword>
<dbReference type="Gene3D" id="3.40.50.2020">
    <property type="match status" value="1"/>
</dbReference>
<comment type="caution">
    <text evidence="7">The sequence shown here is derived from an EMBL/GenBank/DDBJ whole genome shotgun (WGS) entry which is preliminary data.</text>
</comment>
<dbReference type="Pfam" id="PF00156">
    <property type="entry name" value="Pribosyltran"/>
    <property type="match status" value="1"/>
</dbReference>
<name>A0A4Y2PL50_ARAVE</name>
<gene>
    <name evidence="7" type="primary">Umps_0</name>
    <name evidence="7" type="ORF">AVEN_30257_1</name>
</gene>
<evidence type="ECO:0000256" key="1">
    <source>
        <dbReference type="ARBA" id="ARBA00004889"/>
    </source>
</evidence>
<evidence type="ECO:0000256" key="4">
    <source>
        <dbReference type="ARBA" id="ARBA00022679"/>
    </source>
</evidence>
<dbReference type="GO" id="GO:0019856">
    <property type="term" value="P:pyrimidine nucleobase biosynthetic process"/>
    <property type="evidence" value="ECO:0007669"/>
    <property type="project" value="TreeGrafter"/>
</dbReference>
<organism evidence="7 8">
    <name type="scientific">Araneus ventricosus</name>
    <name type="common">Orbweaver spider</name>
    <name type="synonym">Epeira ventricosa</name>
    <dbReference type="NCBI Taxonomy" id="182803"/>
    <lineage>
        <taxon>Eukaryota</taxon>
        <taxon>Metazoa</taxon>
        <taxon>Ecdysozoa</taxon>
        <taxon>Arthropoda</taxon>
        <taxon>Chelicerata</taxon>
        <taxon>Arachnida</taxon>
        <taxon>Araneae</taxon>
        <taxon>Araneomorphae</taxon>
        <taxon>Entelegynae</taxon>
        <taxon>Araneoidea</taxon>
        <taxon>Araneidae</taxon>
        <taxon>Araneus</taxon>
    </lineage>
</organism>
<dbReference type="OrthoDB" id="10263753at2759"/>
<dbReference type="AlphaFoldDB" id="A0A4Y2PL50"/>